<accession>A0A1E5KXR3</accession>
<organism evidence="2 3">
    <name type="scientific">Enterococcus rivorum</name>
    <dbReference type="NCBI Taxonomy" id="762845"/>
    <lineage>
        <taxon>Bacteria</taxon>
        <taxon>Bacillati</taxon>
        <taxon>Bacillota</taxon>
        <taxon>Bacilli</taxon>
        <taxon>Lactobacillales</taxon>
        <taxon>Enterococcaceae</taxon>
        <taxon>Enterococcus</taxon>
    </lineage>
</organism>
<dbReference type="Pfam" id="PF00583">
    <property type="entry name" value="Acetyltransf_1"/>
    <property type="match status" value="1"/>
</dbReference>
<dbReference type="InterPro" id="IPR016181">
    <property type="entry name" value="Acyl_CoA_acyltransferase"/>
</dbReference>
<evidence type="ECO:0000313" key="2">
    <source>
        <dbReference type="EMBL" id="OEH82690.1"/>
    </source>
</evidence>
<evidence type="ECO:0000313" key="3">
    <source>
        <dbReference type="Proteomes" id="UP000095256"/>
    </source>
</evidence>
<dbReference type="EMBL" id="MIEK01000017">
    <property type="protein sequence ID" value="OEH82690.1"/>
    <property type="molecule type" value="Genomic_DNA"/>
</dbReference>
<protein>
    <submittedName>
        <fullName evidence="2">Protein RibT</fullName>
    </submittedName>
</protein>
<dbReference type="Proteomes" id="UP000095256">
    <property type="component" value="Unassembled WGS sequence"/>
</dbReference>
<sequence length="119" mass="13801">MLTNYRKEQRKIAMGLLSFHQKLSVHQSLLKEIDTYEQEENLKLLFWVPEGDRNIQGILGIEKETPEAIVLHDISLNPSFRGEGLGFQLLDDLVELYPDAKIYGTLATSTYLSKWKEYK</sequence>
<keyword evidence="3" id="KW-1185">Reference proteome</keyword>
<dbReference type="RefSeq" id="WP_069698326.1">
    <property type="nucleotide sequence ID" value="NZ_JAGGMA010000024.1"/>
</dbReference>
<comment type="caution">
    <text evidence="2">The sequence shown here is derived from an EMBL/GenBank/DDBJ whole genome shotgun (WGS) entry which is preliminary data.</text>
</comment>
<dbReference type="Gene3D" id="3.40.630.30">
    <property type="match status" value="1"/>
</dbReference>
<reference evidence="2 3" key="1">
    <citation type="submission" date="2016-09" db="EMBL/GenBank/DDBJ databases">
        <authorList>
            <person name="Capua I."/>
            <person name="De Benedictis P."/>
            <person name="Joannis T."/>
            <person name="Lombin L.H."/>
            <person name="Cattoli G."/>
        </authorList>
    </citation>
    <scope>NUCLEOTIDE SEQUENCE [LARGE SCALE GENOMIC DNA]</scope>
    <source>
        <strain evidence="2 3">LMG 25899</strain>
    </source>
</reference>
<evidence type="ECO:0000259" key="1">
    <source>
        <dbReference type="PROSITE" id="PS51186"/>
    </source>
</evidence>
<dbReference type="STRING" id="762845.BCR26_12200"/>
<dbReference type="SUPFAM" id="SSF55729">
    <property type="entry name" value="Acyl-CoA N-acyltransferases (Nat)"/>
    <property type="match status" value="1"/>
</dbReference>
<dbReference type="PROSITE" id="PS51186">
    <property type="entry name" value="GNAT"/>
    <property type="match status" value="1"/>
</dbReference>
<dbReference type="OrthoDB" id="2189687at2"/>
<feature type="domain" description="N-acetyltransferase" evidence="1">
    <location>
        <begin position="3"/>
        <end position="119"/>
    </location>
</feature>
<proteinExistence type="predicted"/>
<dbReference type="GO" id="GO:0016747">
    <property type="term" value="F:acyltransferase activity, transferring groups other than amino-acyl groups"/>
    <property type="evidence" value="ECO:0007669"/>
    <property type="project" value="InterPro"/>
</dbReference>
<dbReference type="AlphaFoldDB" id="A0A1E5KXR3"/>
<dbReference type="InterPro" id="IPR000182">
    <property type="entry name" value="GNAT_dom"/>
</dbReference>
<dbReference type="CDD" id="cd04301">
    <property type="entry name" value="NAT_SF"/>
    <property type="match status" value="1"/>
</dbReference>
<name>A0A1E5KXR3_9ENTE</name>
<gene>
    <name evidence="2" type="ORF">BCR26_12200</name>
</gene>